<proteinExistence type="predicted"/>
<evidence type="ECO:0000259" key="1">
    <source>
        <dbReference type="Pfam" id="PF14343"/>
    </source>
</evidence>
<dbReference type="Pfam" id="PF14343">
    <property type="entry name" value="PrcB_C"/>
    <property type="match status" value="1"/>
</dbReference>
<reference evidence="3" key="1">
    <citation type="submission" date="2018-05" db="EMBL/GenBank/DDBJ databases">
        <authorList>
            <person name="Lu D."/>
        </authorList>
    </citation>
    <scope>NUCLEOTIDE SEQUENCE [LARGE SCALE GENOMIC DNA]</scope>
    <source>
        <strain evidence="3">F01</strain>
    </source>
</reference>
<gene>
    <name evidence="2" type="ORF">DIT71_14625</name>
</gene>
<evidence type="ECO:0000313" key="2">
    <source>
        <dbReference type="EMBL" id="PXX89741.1"/>
    </source>
</evidence>
<dbReference type="AlphaFoldDB" id="A0A2V3ZID8"/>
<protein>
    <recommendedName>
        <fullName evidence="1">PrcB C-terminal domain-containing protein</fullName>
    </recommendedName>
</protein>
<name>A0A2V3ZID8_9GAMM</name>
<sequence>MTVLALAITLVAGCSVNRSATASGAPLARQVTESDHCGLTAPGLVYISNASELDRLRRLPSGNLSINQLRAIDLEREHLVLVGLGQKPTGGYGLTLRSAEIVDGVLELTLNARKPPQDAMVTQVLTTPCAVIAITPEDWKQLRVSGEGLDTITRQQ</sequence>
<dbReference type="EMBL" id="QFWX01000006">
    <property type="protein sequence ID" value="PXX89741.1"/>
    <property type="molecule type" value="Genomic_DNA"/>
</dbReference>
<organism evidence="2 3">
    <name type="scientific">Marinobacter vulgaris</name>
    <dbReference type="NCBI Taxonomy" id="1928331"/>
    <lineage>
        <taxon>Bacteria</taxon>
        <taxon>Pseudomonadati</taxon>
        <taxon>Pseudomonadota</taxon>
        <taxon>Gammaproteobacteria</taxon>
        <taxon>Pseudomonadales</taxon>
        <taxon>Marinobacteraceae</taxon>
        <taxon>Marinobacter</taxon>
    </lineage>
</organism>
<keyword evidence="3" id="KW-1185">Reference proteome</keyword>
<comment type="caution">
    <text evidence="2">The sequence shown here is derived from an EMBL/GenBank/DDBJ whole genome shotgun (WGS) entry which is preliminary data.</text>
</comment>
<reference evidence="2 3" key="2">
    <citation type="submission" date="2018-06" db="EMBL/GenBank/DDBJ databases">
        <title>Marinobactersediminissp. nov, a moderately halophilic bacterium isolated from marine solar saltern.</title>
        <authorList>
            <person name="Zhang Y."/>
        </authorList>
    </citation>
    <scope>NUCLEOTIDE SEQUENCE [LARGE SCALE GENOMIC DNA]</scope>
    <source>
        <strain evidence="2 3">F01</strain>
    </source>
</reference>
<accession>A0A2V3ZID8</accession>
<evidence type="ECO:0000313" key="3">
    <source>
        <dbReference type="Proteomes" id="UP000253987"/>
    </source>
</evidence>
<dbReference type="Proteomes" id="UP000253987">
    <property type="component" value="Unassembled WGS sequence"/>
</dbReference>
<dbReference type="InterPro" id="IPR025748">
    <property type="entry name" value="PrcB_C_dom"/>
</dbReference>
<feature type="domain" description="PrcB C-terminal" evidence="1">
    <location>
        <begin position="80"/>
        <end position="134"/>
    </location>
</feature>